<dbReference type="InterPro" id="IPR001279">
    <property type="entry name" value="Metallo-B-lactamas"/>
</dbReference>
<dbReference type="Proteomes" id="UP000830158">
    <property type="component" value="Chromosome"/>
</dbReference>
<evidence type="ECO:0000313" key="3">
    <source>
        <dbReference type="Proteomes" id="UP000830158"/>
    </source>
</evidence>
<dbReference type="RefSeq" id="WP_240323236.1">
    <property type="nucleotide sequence ID" value="NZ_CP091196.1"/>
</dbReference>
<evidence type="ECO:0000313" key="2">
    <source>
        <dbReference type="EMBL" id="UQS25980.1"/>
    </source>
</evidence>
<reference evidence="2" key="1">
    <citation type="submission" date="2022-01" db="EMBL/GenBank/DDBJ databases">
        <title>PSI-footprinting approach for the identification of protein synthesis inhibitor producers.</title>
        <authorList>
            <person name="Handel F."/>
            <person name="Kulik A."/>
            <person name="Wex K.W."/>
            <person name="Berscheid A."/>
            <person name="Saur J.S."/>
            <person name="Winkler A."/>
            <person name="Wibberg D."/>
            <person name="Kalinowski J."/>
            <person name="Broetz-Oesterhelt H."/>
            <person name="Mast Y."/>
        </authorList>
    </citation>
    <scope>NUCLEOTIDE SEQUENCE</scope>
    <source>
        <strain evidence="2">KNN 49.3e</strain>
    </source>
</reference>
<dbReference type="PANTHER" id="PTHR42951">
    <property type="entry name" value="METALLO-BETA-LACTAMASE DOMAIN-CONTAINING"/>
    <property type="match status" value="1"/>
</dbReference>
<dbReference type="EMBL" id="CP091196">
    <property type="protein sequence ID" value="UQS25980.1"/>
    <property type="molecule type" value="Genomic_DNA"/>
</dbReference>
<evidence type="ECO:0000259" key="1">
    <source>
        <dbReference type="SMART" id="SM00849"/>
    </source>
</evidence>
<dbReference type="InterPro" id="IPR036866">
    <property type="entry name" value="RibonucZ/Hydroxyglut_hydro"/>
</dbReference>
<proteinExistence type="predicted"/>
<organism evidence="2 3">
    <name type="scientific">Amycolatopsis thermalba</name>
    <dbReference type="NCBI Taxonomy" id="944492"/>
    <lineage>
        <taxon>Bacteria</taxon>
        <taxon>Bacillati</taxon>
        <taxon>Actinomycetota</taxon>
        <taxon>Actinomycetes</taxon>
        <taxon>Pseudonocardiales</taxon>
        <taxon>Pseudonocardiaceae</taxon>
        <taxon>Amycolatopsis</taxon>
    </lineage>
</organism>
<accession>A0ABY4P0W2</accession>
<feature type="domain" description="Metallo-beta-lactamase" evidence="1">
    <location>
        <begin position="34"/>
        <end position="217"/>
    </location>
</feature>
<protein>
    <submittedName>
        <fullName evidence="2">MBL fold metallo-hydrolase</fullName>
    </submittedName>
</protein>
<keyword evidence="3" id="KW-1185">Reference proteome</keyword>
<dbReference type="Gene3D" id="3.60.15.10">
    <property type="entry name" value="Ribonuclease Z/Hydroxyacylglutathione hydrolase-like"/>
    <property type="match status" value="1"/>
</dbReference>
<dbReference type="SMART" id="SM00849">
    <property type="entry name" value="Lactamase_B"/>
    <property type="match status" value="1"/>
</dbReference>
<dbReference type="InterPro" id="IPR050855">
    <property type="entry name" value="NDM-1-like"/>
</dbReference>
<dbReference type="PANTHER" id="PTHR42951:SF4">
    <property type="entry name" value="ACYL-COENZYME A THIOESTERASE MBLAC2"/>
    <property type="match status" value="1"/>
</dbReference>
<dbReference type="Pfam" id="PF00753">
    <property type="entry name" value="Lactamase_B"/>
    <property type="match status" value="1"/>
</dbReference>
<gene>
    <name evidence="2" type="ORF">L1857_25815</name>
</gene>
<dbReference type="SUPFAM" id="SSF56281">
    <property type="entry name" value="Metallo-hydrolase/oxidoreductase"/>
    <property type="match status" value="1"/>
</dbReference>
<dbReference type="CDD" id="cd16282">
    <property type="entry name" value="metallo-hydrolase-like_MBL-fold"/>
    <property type="match status" value="1"/>
</dbReference>
<sequence>MRSRQQISQITEARLRELAENVFAYIQPDGGWFVNNCGVIVDPNSGDCLVVDSASTEDRTRNLIRTIRESTGHTASVLVNTHHHGDHTHGNYLFDNAVHIAHRLCREELRHFALPAPGSFSDTVDWGDIHACLPTVTFEESLTVHIGELACHLEHVGTAAHTTNDVVVWLPERSVLFAGDLLFNGGTPFVVHGSIEGSLAALRALRRYEAVTIVPGHGPVADASLIDFVESYLLFVQDLAADCFARGLAPLEAARQAELGEFERLLDSERLVGNLYRAYAEIEGRPRGCRLDDGRILADMVAFNGGRPLTCWA</sequence>
<name>A0ABY4P0W2_9PSEU</name>